<accession>A0ABV2YGH8</accession>
<dbReference type="PANTHER" id="PTHR23534:SF1">
    <property type="entry name" value="MAJOR FACILITATOR SUPERFAMILY PROTEIN"/>
    <property type="match status" value="1"/>
</dbReference>
<feature type="transmembrane region" description="Helical" evidence="5">
    <location>
        <begin position="21"/>
        <end position="41"/>
    </location>
</feature>
<evidence type="ECO:0000313" key="7">
    <source>
        <dbReference type="EMBL" id="MEU3554664.1"/>
    </source>
</evidence>
<evidence type="ECO:0000256" key="5">
    <source>
        <dbReference type="SAM" id="Phobius"/>
    </source>
</evidence>
<name>A0ABV2YGH8_9ACTN</name>
<feature type="transmembrane region" description="Helical" evidence="5">
    <location>
        <begin position="106"/>
        <end position="129"/>
    </location>
</feature>
<evidence type="ECO:0000256" key="2">
    <source>
        <dbReference type="ARBA" id="ARBA00022692"/>
    </source>
</evidence>
<organism evidence="7 8">
    <name type="scientific">Streptomyces fragilis</name>
    <dbReference type="NCBI Taxonomy" id="67301"/>
    <lineage>
        <taxon>Bacteria</taxon>
        <taxon>Bacillati</taxon>
        <taxon>Actinomycetota</taxon>
        <taxon>Actinomycetes</taxon>
        <taxon>Kitasatosporales</taxon>
        <taxon>Streptomycetaceae</taxon>
        <taxon>Streptomyces</taxon>
    </lineage>
</organism>
<evidence type="ECO:0000256" key="1">
    <source>
        <dbReference type="ARBA" id="ARBA00004651"/>
    </source>
</evidence>
<gene>
    <name evidence="7" type="ORF">AB0E65_10665</name>
</gene>
<keyword evidence="4 5" id="KW-0472">Membrane</keyword>
<feature type="transmembrane region" description="Helical" evidence="5">
    <location>
        <begin position="389"/>
        <end position="409"/>
    </location>
</feature>
<dbReference type="Gene3D" id="1.20.1250.20">
    <property type="entry name" value="MFS general substrate transporter like domains"/>
    <property type="match status" value="1"/>
</dbReference>
<dbReference type="InterPro" id="IPR036259">
    <property type="entry name" value="MFS_trans_sf"/>
</dbReference>
<feature type="transmembrane region" description="Helical" evidence="5">
    <location>
        <begin position="53"/>
        <end position="73"/>
    </location>
</feature>
<feature type="transmembrane region" description="Helical" evidence="5">
    <location>
        <begin position="80"/>
        <end position="100"/>
    </location>
</feature>
<keyword evidence="3 5" id="KW-1133">Transmembrane helix</keyword>
<feature type="domain" description="Major facilitator superfamily (MFS) profile" evidence="6">
    <location>
        <begin position="231"/>
        <end position="417"/>
    </location>
</feature>
<dbReference type="EMBL" id="JBEZUR010000012">
    <property type="protein sequence ID" value="MEU3554664.1"/>
    <property type="molecule type" value="Genomic_DNA"/>
</dbReference>
<evidence type="ECO:0000313" key="8">
    <source>
        <dbReference type="Proteomes" id="UP001550850"/>
    </source>
</evidence>
<feature type="transmembrane region" description="Helical" evidence="5">
    <location>
        <begin position="141"/>
        <end position="159"/>
    </location>
</feature>
<dbReference type="PANTHER" id="PTHR23534">
    <property type="entry name" value="MFS PERMEASE"/>
    <property type="match status" value="1"/>
</dbReference>
<dbReference type="SUPFAM" id="SSF103473">
    <property type="entry name" value="MFS general substrate transporter"/>
    <property type="match status" value="1"/>
</dbReference>
<proteinExistence type="predicted"/>
<feature type="transmembrane region" description="Helical" evidence="5">
    <location>
        <begin position="265"/>
        <end position="286"/>
    </location>
</feature>
<evidence type="ECO:0000259" key="6">
    <source>
        <dbReference type="PROSITE" id="PS50850"/>
    </source>
</evidence>
<reference evidence="7 8" key="1">
    <citation type="submission" date="2024-06" db="EMBL/GenBank/DDBJ databases">
        <title>The Natural Products Discovery Center: Release of the First 8490 Sequenced Strains for Exploring Actinobacteria Biosynthetic Diversity.</title>
        <authorList>
            <person name="Kalkreuter E."/>
            <person name="Kautsar S.A."/>
            <person name="Yang D."/>
            <person name="Bader C.D."/>
            <person name="Teijaro C.N."/>
            <person name="Fluegel L."/>
            <person name="Davis C.M."/>
            <person name="Simpson J.R."/>
            <person name="Lauterbach L."/>
            <person name="Steele A.D."/>
            <person name="Gui C."/>
            <person name="Meng S."/>
            <person name="Li G."/>
            <person name="Viehrig K."/>
            <person name="Ye F."/>
            <person name="Su P."/>
            <person name="Kiefer A.F."/>
            <person name="Nichols A."/>
            <person name="Cepeda A.J."/>
            <person name="Yan W."/>
            <person name="Fan B."/>
            <person name="Jiang Y."/>
            <person name="Adhikari A."/>
            <person name="Zheng C.-J."/>
            <person name="Schuster L."/>
            <person name="Cowan T.M."/>
            <person name="Smanski M.J."/>
            <person name="Chevrette M.G."/>
            <person name="De Carvalho L.P.S."/>
            <person name="Shen B."/>
        </authorList>
    </citation>
    <scope>NUCLEOTIDE SEQUENCE [LARGE SCALE GENOMIC DNA]</scope>
    <source>
        <strain evidence="7 8">NPDC038104</strain>
    </source>
</reference>
<protein>
    <submittedName>
        <fullName evidence="7">MFS transporter</fullName>
    </submittedName>
</protein>
<keyword evidence="8" id="KW-1185">Reference proteome</keyword>
<dbReference type="PROSITE" id="PS50850">
    <property type="entry name" value="MFS"/>
    <property type="match status" value="1"/>
</dbReference>
<dbReference type="InterPro" id="IPR020846">
    <property type="entry name" value="MFS_dom"/>
</dbReference>
<evidence type="ECO:0000256" key="4">
    <source>
        <dbReference type="ARBA" id="ARBA00023136"/>
    </source>
</evidence>
<feature type="transmembrane region" description="Helical" evidence="5">
    <location>
        <begin position="298"/>
        <end position="317"/>
    </location>
</feature>
<feature type="transmembrane region" description="Helical" evidence="5">
    <location>
        <begin position="362"/>
        <end position="383"/>
    </location>
</feature>
<sequence length="417" mass="41279">MTGSGRAPGGRTERRRIGVLVLGNLLGGVGVASGITVTTLLVERLGAVELAGLGQAVGVLGSALAAVPLARLAARRGRRWSLGVGYAIASLGAALVVAAATAGQLALVMAGFCLFGVASACNLQTRYAAADGVAPEVRARTMAVVVWATTVGSVAGPNLTALGRTAGESVGVLGLSGPYLLSGAAFAGACALIALLYRGDDAKTGTGDGGAGPRPAGIGALAALRWAARRPTALFAVVLLATAHSTMIMVMVMTPLHMQHHGMSLRIVGVVISVHIAAMYGLSPLFGRLTDRWGPLRTALLGIGVLWAAVTLGYAAASGSSEALTATALVVLGLGWSLSTLSASALLASVEDDQVRVPLQGAADAGMSYAGAAVAALAGPVLAAGGFRAVNLVGAALLLPALALAVTLARRPVVPAG</sequence>
<feature type="transmembrane region" description="Helical" evidence="5">
    <location>
        <begin position="179"/>
        <end position="197"/>
    </location>
</feature>
<dbReference type="Pfam" id="PF07690">
    <property type="entry name" value="MFS_1"/>
    <property type="match status" value="1"/>
</dbReference>
<evidence type="ECO:0000256" key="3">
    <source>
        <dbReference type="ARBA" id="ARBA00022989"/>
    </source>
</evidence>
<feature type="transmembrane region" description="Helical" evidence="5">
    <location>
        <begin position="233"/>
        <end position="253"/>
    </location>
</feature>
<dbReference type="Proteomes" id="UP001550850">
    <property type="component" value="Unassembled WGS sequence"/>
</dbReference>
<comment type="subcellular location">
    <subcellularLocation>
        <location evidence="1">Cell membrane</location>
        <topology evidence="1">Multi-pass membrane protein</topology>
    </subcellularLocation>
</comment>
<dbReference type="InterPro" id="IPR011701">
    <property type="entry name" value="MFS"/>
</dbReference>
<keyword evidence="2 5" id="KW-0812">Transmembrane</keyword>
<comment type="caution">
    <text evidence="7">The sequence shown here is derived from an EMBL/GenBank/DDBJ whole genome shotgun (WGS) entry which is preliminary data.</text>
</comment>
<feature type="transmembrane region" description="Helical" evidence="5">
    <location>
        <begin position="323"/>
        <end position="350"/>
    </location>
</feature>
<dbReference type="RefSeq" id="WP_108952966.1">
    <property type="nucleotide sequence ID" value="NZ_BEVZ01000002.1"/>
</dbReference>